<dbReference type="InterPro" id="IPR040832">
    <property type="entry name" value="TTHB210-like_dom"/>
</dbReference>
<evidence type="ECO:0000313" key="4">
    <source>
        <dbReference type="Proteomes" id="UP001139344"/>
    </source>
</evidence>
<dbReference type="AlphaFoldDB" id="A0A9X1UW56"/>
<dbReference type="RefSeq" id="WP_240097138.1">
    <property type="nucleotide sequence ID" value="NZ_JAJSON010000015.1"/>
</dbReference>
<accession>A0A9X1UW56</accession>
<name>A0A9X1UW56_9FLAO</name>
<reference evidence="3" key="1">
    <citation type="submission" date="2021-12" db="EMBL/GenBank/DDBJ databases">
        <title>Description of Gramella crocea sp. nov., a new bacterium isolated from activated sludge.</title>
        <authorList>
            <person name="Zhang X."/>
        </authorList>
    </citation>
    <scope>NUCLEOTIDE SEQUENCE</scope>
    <source>
        <strain evidence="3">YB25</strain>
    </source>
</reference>
<evidence type="ECO:0000313" key="3">
    <source>
        <dbReference type="EMBL" id="MCG9971141.1"/>
    </source>
</evidence>
<dbReference type="CDD" id="cd11669">
    <property type="entry name" value="TTHB210-like"/>
    <property type="match status" value="1"/>
</dbReference>
<feature type="chain" id="PRO_5040929048" evidence="1">
    <location>
        <begin position="22"/>
        <end position="271"/>
    </location>
</feature>
<protein>
    <submittedName>
        <fullName evidence="3">DUF5602 domain-containing protein</fullName>
    </submittedName>
</protein>
<evidence type="ECO:0000256" key="1">
    <source>
        <dbReference type="SAM" id="SignalP"/>
    </source>
</evidence>
<dbReference type="Pfam" id="PF18197">
    <property type="entry name" value="TTHB210-like"/>
    <property type="match status" value="1"/>
</dbReference>
<proteinExistence type="predicted"/>
<keyword evidence="1" id="KW-0732">Signal</keyword>
<dbReference type="InterPro" id="IPR033786">
    <property type="entry name" value="TTHB210-like"/>
</dbReference>
<comment type="caution">
    <text evidence="3">The sequence shown here is derived from an EMBL/GenBank/DDBJ whole genome shotgun (WGS) entry which is preliminary data.</text>
</comment>
<gene>
    <name evidence="3" type="ORF">LU635_05775</name>
</gene>
<dbReference type="Proteomes" id="UP001139344">
    <property type="component" value="Unassembled WGS sequence"/>
</dbReference>
<sequence>MRNFNFQLSLQIILSSLFLIAFNSCEPENNLNSGEEIIQSDLKVNQSDPSEKINDFYGPTQPMGNGVVRSVVSIDHNGDPVAVGVIFSEKALANLPDEDLSLTLELHNKAEGLIVNHIDFGFNPHGHAGPGFSVEHFDMHFYWISVDEKLSIPFSAGMDDLPDAGIWPEGYGPDAVTVPQMGRHWLHESSFSSDFDQTFIYGSYDSKFTFYEPMITMEYLKAKNFEDSYQIIPLGAYEEPGYYANSYEITYDPVKKQYRVMLTDLFWAGGS</sequence>
<organism evidence="3 4">
    <name type="scientific">Christiangramia crocea</name>
    <dbReference type="NCBI Taxonomy" id="2904124"/>
    <lineage>
        <taxon>Bacteria</taxon>
        <taxon>Pseudomonadati</taxon>
        <taxon>Bacteroidota</taxon>
        <taxon>Flavobacteriia</taxon>
        <taxon>Flavobacteriales</taxon>
        <taxon>Flavobacteriaceae</taxon>
        <taxon>Christiangramia</taxon>
    </lineage>
</organism>
<feature type="signal peptide" evidence="1">
    <location>
        <begin position="1"/>
        <end position="21"/>
    </location>
</feature>
<dbReference type="EMBL" id="JAJSON010000015">
    <property type="protein sequence ID" value="MCG9971141.1"/>
    <property type="molecule type" value="Genomic_DNA"/>
</dbReference>
<evidence type="ECO:0000259" key="2">
    <source>
        <dbReference type="Pfam" id="PF18197"/>
    </source>
</evidence>
<feature type="domain" description="TTHB210-like" evidence="2">
    <location>
        <begin position="75"/>
        <end position="121"/>
    </location>
</feature>
<keyword evidence="4" id="KW-1185">Reference proteome</keyword>